<dbReference type="AlphaFoldDB" id="A0A7D6CGG6"/>
<gene>
    <name evidence="2" type="ORF">HZU44_13785</name>
</gene>
<proteinExistence type="predicted"/>
<dbReference type="Pfam" id="PF03621">
    <property type="entry name" value="MbtH"/>
    <property type="match status" value="1"/>
</dbReference>
<accession>A0A7D6CGG6</accession>
<reference evidence="2" key="1">
    <citation type="submission" date="2020-08" db="EMBL/GenBank/DDBJ databases">
        <title>A bifunctional nitrone conjugated secondary metabolite targeting the ribosome.</title>
        <authorList>
            <person name="Limbrick E.M."/>
            <person name="Graf M."/>
            <person name="Derewacz D.K."/>
            <person name="Nguyen F."/>
            <person name="Spraggins J.M."/>
            <person name="Wieland M."/>
            <person name="Ynigez-Gutierrez A.E."/>
            <person name="Reisman B.J."/>
            <person name="Zinshteyn B."/>
            <person name="McCulloch K."/>
            <person name="Iverson T.M."/>
            <person name="Green R."/>
            <person name="Wilson D.N."/>
            <person name="Bachmann B.O."/>
        </authorList>
    </citation>
    <scope>NUCLEOTIDE SEQUENCE</scope>
    <source>
        <strain evidence="2">Africana</strain>
    </source>
</reference>
<organism evidence="2">
    <name type="scientific">Micromonospora carbonacea</name>
    <dbReference type="NCBI Taxonomy" id="47853"/>
    <lineage>
        <taxon>Bacteria</taxon>
        <taxon>Bacillati</taxon>
        <taxon>Actinomycetota</taxon>
        <taxon>Actinomycetes</taxon>
        <taxon>Micromonosporales</taxon>
        <taxon>Micromonosporaceae</taxon>
        <taxon>Micromonospora</taxon>
    </lineage>
</organism>
<feature type="domain" description="MbtH-like" evidence="1">
    <location>
        <begin position="1"/>
        <end position="51"/>
    </location>
</feature>
<protein>
    <submittedName>
        <fullName evidence="2">MbtH family NRPS accessory protein</fullName>
    </submittedName>
</protein>
<dbReference type="SUPFAM" id="SSF160582">
    <property type="entry name" value="MbtH-like"/>
    <property type="match status" value="1"/>
</dbReference>
<sequence>MDNRNEAEARRVVANVGEQYPIRPVGRELPDGRRDAGVRGTGEECLAHIDAVWTDMRPLSLRRLMAAGATGDGPA</sequence>
<evidence type="ECO:0000313" key="2">
    <source>
        <dbReference type="EMBL" id="QLK00960.1"/>
    </source>
</evidence>
<dbReference type="InterPro" id="IPR005153">
    <property type="entry name" value="MbtH-like_dom"/>
</dbReference>
<dbReference type="SMART" id="SM00923">
    <property type="entry name" value="MbtH"/>
    <property type="match status" value="1"/>
</dbReference>
<dbReference type="EMBL" id="CP058905">
    <property type="protein sequence ID" value="QLK00960.1"/>
    <property type="molecule type" value="Genomic_DNA"/>
</dbReference>
<name>A0A7D6CGG6_9ACTN</name>
<dbReference type="InterPro" id="IPR038020">
    <property type="entry name" value="MbtH-like_sf"/>
</dbReference>
<evidence type="ECO:0000259" key="1">
    <source>
        <dbReference type="SMART" id="SM00923"/>
    </source>
</evidence>
<dbReference type="Gene3D" id="3.90.820.10">
    <property type="entry name" value="Structural Genomics, Unknown Function 30-nov-00 1gh9 Mol_id"/>
    <property type="match status" value="1"/>
</dbReference>